<reference evidence="2" key="1">
    <citation type="journal article" date="2023" name="Mol. Phylogenet. Evol.">
        <title>Genome-scale phylogeny and comparative genomics of the fungal order Sordariales.</title>
        <authorList>
            <person name="Hensen N."/>
            <person name="Bonometti L."/>
            <person name="Westerberg I."/>
            <person name="Brannstrom I.O."/>
            <person name="Guillou S."/>
            <person name="Cros-Aarteil S."/>
            <person name="Calhoun S."/>
            <person name="Haridas S."/>
            <person name="Kuo A."/>
            <person name="Mondo S."/>
            <person name="Pangilinan J."/>
            <person name="Riley R."/>
            <person name="LaButti K."/>
            <person name="Andreopoulos B."/>
            <person name="Lipzen A."/>
            <person name="Chen C."/>
            <person name="Yan M."/>
            <person name="Daum C."/>
            <person name="Ng V."/>
            <person name="Clum A."/>
            <person name="Steindorff A."/>
            <person name="Ohm R.A."/>
            <person name="Martin F."/>
            <person name="Silar P."/>
            <person name="Natvig D.O."/>
            <person name="Lalanne C."/>
            <person name="Gautier V."/>
            <person name="Ament-Velasquez S.L."/>
            <person name="Kruys A."/>
            <person name="Hutchinson M.I."/>
            <person name="Powell A.J."/>
            <person name="Barry K."/>
            <person name="Miller A.N."/>
            <person name="Grigoriev I.V."/>
            <person name="Debuchy R."/>
            <person name="Gladieux P."/>
            <person name="Hiltunen Thoren M."/>
            <person name="Johannesson H."/>
        </authorList>
    </citation>
    <scope>NUCLEOTIDE SEQUENCE</scope>
    <source>
        <strain evidence="2">PSN309</strain>
    </source>
</reference>
<organism evidence="2 3">
    <name type="scientific">Podospora australis</name>
    <dbReference type="NCBI Taxonomy" id="1536484"/>
    <lineage>
        <taxon>Eukaryota</taxon>
        <taxon>Fungi</taxon>
        <taxon>Dikarya</taxon>
        <taxon>Ascomycota</taxon>
        <taxon>Pezizomycotina</taxon>
        <taxon>Sordariomycetes</taxon>
        <taxon>Sordariomycetidae</taxon>
        <taxon>Sordariales</taxon>
        <taxon>Podosporaceae</taxon>
        <taxon>Podospora</taxon>
    </lineage>
</organism>
<accession>A0AAN6WPP8</accession>
<sequence length="158" mass="16815">MKFTTAFGLIASAQSAIALAVPGQEVTDAEVSAARASIYKRACYGGGGEIWGTDQPTAVEYVLDLCKSGSRPIGSSGQQLGELSYTAGQEKAICRNLNSGKRVDFVVKNTSGVTKFLSFDECWKGLSYEIWTCTEGGVSGYPALGWSYRSDPNTGRCN</sequence>
<evidence type="ECO:0000256" key="1">
    <source>
        <dbReference type="SAM" id="SignalP"/>
    </source>
</evidence>
<protein>
    <submittedName>
        <fullName evidence="2">Uncharacterized protein</fullName>
    </submittedName>
</protein>
<dbReference type="AlphaFoldDB" id="A0AAN6WPP8"/>
<evidence type="ECO:0000313" key="2">
    <source>
        <dbReference type="EMBL" id="KAK4185443.1"/>
    </source>
</evidence>
<evidence type="ECO:0000313" key="3">
    <source>
        <dbReference type="Proteomes" id="UP001302126"/>
    </source>
</evidence>
<dbReference type="Proteomes" id="UP001302126">
    <property type="component" value="Unassembled WGS sequence"/>
</dbReference>
<reference evidence="2" key="2">
    <citation type="submission" date="2023-05" db="EMBL/GenBank/DDBJ databases">
        <authorList>
            <consortium name="Lawrence Berkeley National Laboratory"/>
            <person name="Steindorff A."/>
            <person name="Hensen N."/>
            <person name="Bonometti L."/>
            <person name="Westerberg I."/>
            <person name="Brannstrom I.O."/>
            <person name="Guillou S."/>
            <person name="Cros-Aarteil S."/>
            <person name="Calhoun S."/>
            <person name="Haridas S."/>
            <person name="Kuo A."/>
            <person name="Mondo S."/>
            <person name="Pangilinan J."/>
            <person name="Riley R."/>
            <person name="Labutti K."/>
            <person name="Andreopoulos B."/>
            <person name="Lipzen A."/>
            <person name="Chen C."/>
            <person name="Yanf M."/>
            <person name="Daum C."/>
            <person name="Ng V."/>
            <person name="Clum A."/>
            <person name="Ohm R."/>
            <person name="Martin F."/>
            <person name="Silar P."/>
            <person name="Natvig D."/>
            <person name="Lalanne C."/>
            <person name="Gautier V."/>
            <person name="Ament-Velasquez S.L."/>
            <person name="Kruys A."/>
            <person name="Hutchinson M.I."/>
            <person name="Powell A.J."/>
            <person name="Barry K."/>
            <person name="Miller A.N."/>
            <person name="Grigoriev I.V."/>
            <person name="Debuchy R."/>
            <person name="Gladieux P."/>
            <person name="Thoren M.H."/>
            <person name="Johannesson H."/>
        </authorList>
    </citation>
    <scope>NUCLEOTIDE SEQUENCE</scope>
    <source>
        <strain evidence="2">PSN309</strain>
    </source>
</reference>
<dbReference type="EMBL" id="MU864449">
    <property type="protein sequence ID" value="KAK4185443.1"/>
    <property type="molecule type" value="Genomic_DNA"/>
</dbReference>
<keyword evidence="1" id="KW-0732">Signal</keyword>
<name>A0AAN6WPP8_9PEZI</name>
<feature type="signal peptide" evidence="1">
    <location>
        <begin position="1"/>
        <end position="20"/>
    </location>
</feature>
<comment type="caution">
    <text evidence="2">The sequence shown here is derived from an EMBL/GenBank/DDBJ whole genome shotgun (WGS) entry which is preliminary data.</text>
</comment>
<proteinExistence type="predicted"/>
<feature type="chain" id="PRO_5042921543" evidence="1">
    <location>
        <begin position="21"/>
        <end position="158"/>
    </location>
</feature>
<keyword evidence="3" id="KW-1185">Reference proteome</keyword>
<gene>
    <name evidence="2" type="ORF">QBC35DRAFT_476327</name>
</gene>